<gene>
    <name evidence="1" type="ORF">CRM94_22230</name>
</gene>
<accession>A0A2A7S195</accession>
<name>A0A2A7S195_BURGA</name>
<reference evidence="2" key="1">
    <citation type="submission" date="2017-09" db="EMBL/GenBank/DDBJ databases">
        <title>FDA dAtabase for Regulatory Grade micrObial Sequences (FDA-ARGOS): Supporting development and validation of Infectious Disease Dx tests.</title>
        <authorList>
            <person name="Minogue T."/>
            <person name="Wolcott M."/>
            <person name="Wasieloski L."/>
            <person name="Aguilar W."/>
            <person name="Moore D."/>
            <person name="Tallon L."/>
            <person name="Sadzewicz L."/>
            <person name="Ott S."/>
            <person name="Zhao X."/>
            <person name="Nagaraj S."/>
            <person name="Vavikolanu K."/>
            <person name="Aluvathingal J."/>
            <person name="Nadendla S."/>
            <person name="Sichtig H."/>
        </authorList>
    </citation>
    <scope>NUCLEOTIDE SEQUENCE [LARGE SCALE GENOMIC DNA]</scope>
    <source>
        <strain evidence="2">FDAARGOS_390</strain>
    </source>
</reference>
<sequence>MADYWTSEDDPEHSTVRTYAVSSVSRAAEAIRSLSRIVHNNLSEPAMSGAQPLDMGTVRAILCGIEVMGEFVFDCTEEMRETASMFHQARKASGGSNE</sequence>
<comment type="caution">
    <text evidence="1">The sequence shown here is derived from an EMBL/GenBank/DDBJ whole genome shotgun (WGS) entry which is preliminary data.</text>
</comment>
<dbReference type="AlphaFoldDB" id="A0A2A7S195"/>
<evidence type="ECO:0000313" key="2">
    <source>
        <dbReference type="Proteomes" id="UP000220629"/>
    </source>
</evidence>
<organism evidence="1 2">
    <name type="scientific">Burkholderia gladioli</name>
    <name type="common">Pseudomonas marginata</name>
    <name type="synonym">Phytomonas marginata</name>
    <dbReference type="NCBI Taxonomy" id="28095"/>
    <lineage>
        <taxon>Bacteria</taxon>
        <taxon>Pseudomonadati</taxon>
        <taxon>Pseudomonadota</taxon>
        <taxon>Betaproteobacteria</taxon>
        <taxon>Burkholderiales</taxon>
        <taxon>Burkholderiaceae</taxon>
        <taxon>Burkholderia</taxon>
    </lineage>
</organism>
<dbReference type="EMBL" id="PDDY01000004">
    <property type="protein sequence ID" value="PEH37272.1"/>
    <property type="molecule type" value="Genomic_DNA"/>
</dbReference>
<protein>
    <submittedName>
        <fullName evidence="1">Uncharacterized protein</fullName>
    </submittedName>
</protein>
<evidence type="ECO:0000313" key="1">
    <source>
        <dbReference type="EMBL" id="PEH37272.1"/>
    </source>
</evidence>
<proteinExistence type="predicted"/>
<dbReference type="Proteomes" id="UP000220629">
    <property type="component" value="Unassembled WGS sequence"/>
</dbReference>